<dbReference type="OrthoDB" id="4772757at2759"/>
<name>A0A9N8DI00_9STRA</name>
<keyword evidence="2" id="KW-1185">Reference proteome</keyword>
<evidence type="ECO:0000313" key="1">
    <source>
        <dbReference type="EMBL" id="CAB9502245.1"/>
    </source>
</evidence>
<dbReference type="EMBL" id="CAICTM010000130">
    <property type="protein sequence ID" value="CAB9502245.1"/>
    <property type="molecule type" value="Genomic_DNA"/>
</dbReference>
<accession>A0A9N8DI00</accession>
<sequence length="183" mass="20920">MTLQITTTTNVSSSMDSDSFMDHRDLWVSKILPFLGMGNYAFLGPVNKKVRELYLDYCESVQHYPPMETTDDNEQPTATGMDTFYNAELVETTVLFPVDPPNHEDGQRMAQLYTGMLEESSIPSTGTFYGSVFYNVSCANYWQIQADLDTSEVIWRVCRHSGFLWGHLELLKWARANVGPWHL</sequence>
<evidence type="ECO:0000313" key="2">
    <source>
        <dbReference type="Proteomes" id="UP001153069"/>
    </source>
</evidence>
<organism evidence="1 2">
    <name type="scientific">Seminavis robusta</name>
    <dbReference type="NCBI Taxonomy" id="568900"/>
    <lineage>
        <taxon>Eukaryota</taxon>
        <taxon>Sar</taxon>
        <taxon>Stramenopiles</taxon>
        <taxon>Ochrophyta</taxon>
        <taxon>Bacillariophyta</taxon>
        <taxon>Bacillariophyceae</taxon>
        <taxon>Bacillariophycidae</taxon>
        <taxon>Naviculales</taxon>
        <taxon>Naviculaceae</taxon>
        <taxon>Seminavis</taxon>
    </lineage>
</organism>
<reference evidence="1" key="1">
    <citation type="submission" date="2020-06" db="EMBL/GenBank/DDBJ databases">
        <authorList>
            <consortium name="Plant Systems Biology data submission"/>
        </authorList>
    </citation>
    <scope>NUCLEOTIDE SEQUENCE</scope>
    <source>
        <strain evidence="1">D6</strain>
    </source>
</reference>
<gene>
    <name evidence="1" type="ORF">SEMRO_131_G062330.1</name>
</gene>
<dbReference type="AlphaFoldDB" id="A0A9N8DI00"/>
<dbReference type="Proteomes" id="UP001153069">
    <property type="component" value="Unassembled WGS sequence"/>
</dbReference>
<proteinExistence type="predicted"/>
<protein>
    <submittedName>
        <fullName evidence="1">Uncharacterized protein</fullName>
    </submittedName>
</protein>
<comment type="caution">
    <text evidence="1">The sequence shown here is derived from an EMBL/GenBank/DDBJ whole genome shotgun (WGS) entry which is preliminary data.</text>
</comment>